<dbReference type="InterPro" id="IPR053721">
    <property type="entry name" value="Fimbrial_Adhesin_Reg"/>
</dbReference>
<dbReference type="GO" id="GO:0006355">
    <property type="term" value="P:regulation of DNA-templated transcription"/>
    <property type="evidence" value="ECO:0007669"/>
    <property type="project" value="InterPro"/>
</dbReference>
<evidence type="ECO:0000313" key="3">
    <source>
        <dbReference type="EMBL" id="SBW85039.1"/>
    </source>
</evidence>
<keyword evidence="1" id="KW-0805">Transcription regulation</keyword>
<dbReference type="Proteomes" id="UP000245431">
    <property type="component" value="Chromosome PVE_r2"/>
</dbReference>
<dbReference type="Pfam" id="PF03333">
    <property type="entry name" value="PapB"/>
    <property type="match status" value="1"/>
</dbReference>
<gene>
    <name evidence="3" type="ORF">PVE_R2G1014</name>
</gene>
<accession>A0A1D3K9K9</accession>
<dbReference type="AlphaFoldDB" id="A0A1D3K9K9"/>
<name>A0A1D3K9K9_PSEVE</name>
<evidence type="ECO:0000256" key="2">
    <source>
        <dbReference type="ARBA" id="ARBA00023163"/>
    </source>
</evidence>
<dbReference type="Gene3D" id="1.10.10.2690">
    <property type="match status" value="1"/>
</dbReference>
<proteinExistence type="predicted"/>
<organism evidence="3 4">
    <name type="scientific">Pseudomonas veronii 1YdBTEX2</name>
    <dbReference type="NCBI Taxonomy" id="1295141"/>
    <lineage>
        <taxon>Bacteria</taxon>
        <taxon>Pseudomonadati</taxon>
        <taxon>Pseudomonadota</taxon>
        <taxon>Gammaproteobacteria</taxon>
        <taxon>Pseudomonadales</taxon>
        <taxon>Pseudomonadaceae</taxon>
        <taxon>Pseudomonas</taxon>
    </lineage>
</organism>
<reference evidence="4" key="1">
    <citation type="submission" date="2016-07" db="EMBL/GenBank/DDBJ databases">
        <authorList>
            <person name="Florea S."/>
            <person name="Webb J.S."/>
            <person name="Jaromczyk J."/>
            <person name="Schardl C.L."/>
        </authorList>
    </citation>
    <scope>NUCLEOTIDE SEQUENCE [LARGE SCALE GENOMIC DNA]</scope>
    <source>
        <strain evidence="4">1YdBTEX2</strain>
    </source>
</reference>
<dbReference type="EMBL" id="LT599584">
    <property type="protein sequence ID" value="SBW85039.1"/>
    <property type="molecule type" value="Genomic_DNA"/>
</dbReference>
<evidence type="ECO:0000256" key="1">
    <source>
        <dbReference type="ARBA" id="ARBA00023015"/>
    </source>
</evidence>
<dbReference type="InterPro" id="IPR004356">
    <property type="entry name" value="Adhesin_operon_reg_prot"/>
</dbReference>
<protein>
    <submittedName>
        <fullName evidence="3">Uncharacterized protein</fullName>
    </submittedName>
</protein>
<sequence length="106" mass="11972">MTLAKFVRNFTDNGKLYVSPRECLMAVVKRELVPGQVDPEHLRRLIGLTRITAESVISALYGHFVEGKKQTVACAEFGVSDTTLSRKVSDLNKLSREVRELAVFYR</sequence>
<evidence type="ECO:0000313" key="4">
    <source>
        <dbReference type="Proteomes" id="UP000245431"/>
    </source>
</evidence>
<keyword evidence="2" id="KW-0804">Transcription</keyword>